<comment type="caution">
    <text evidence="1">The sequence shown here is derived from an EMBL/GenBank/DDBJ whole genome shotgun (WGS) entry which is preliminary data.</text>
</comment>
<dbReference type="Proteomes" id="UP001243375">
    <property type="component" value="Unassembled WGS sequence"/>
</dbReference>
<accession>A0ACC2XPJ3</accession>
<name>A0ACC2XPJ3_9TREE</name>
<evidence type="ECO:0000313" key="2">
    <source>
        <dbReference type="Proteomes" id="UP001243375"/>
    </source>
</evidence>
<sequence>MGAQKRKRSDRADDGQSGNPGARSVYKTYKTGKEIQTAVEFGSKESLNAINNQIRIPHSQQPVAITHPNVVLVQHYLALSPRLDELFHAWKNAAERKDDNVMNASVQLLISIITLLTPLPYFRPLLMTIAERVLDAGEAYSNYLCRLVLSSKRDHAQLGMGLTTALAHVDPSMISSLSTTSITASTRGSDSSAHVTRLTLKVWTTLADGGCLKALPKLLSMRRKGGFAIDSDPLDRPDIRHLTVHFLLAYLSHPLFLAASKQLIPPLFANMKDDPPLTLYRIFQALWNNLNASGSPGVNRRTAVALLTEQSIEGILRLYGRDNREEATARTGNITPAEMAHEFLLKTCTQPGVGICFSDQGWYKRKGKAKLAELLTGADGEAAGLGLDDEEEQEGRKEAGIFGIGMVHNKVLGNVVRKVGPKTVDDARMAQLVELVLRACPELVAGYWPHSGLSVEPRLNAKWLATIAFLGKITLLPIPDESTFYLPSTLVSETTSTSEHIPKATPPSVATMIEAILPAPLTKAHLTKGLSQPVGLLQHQTALALARCLRKLTQVQKLLAKIAADAQDDMAGNEREKDNLWTRRSRELEIEARKRVPEVGVIIAFAQRSAASQALQASLEEEDTSAKAKSELLTESALRLFGLYYQALPTMAAEFKFDVGKLLVSSSSAKAEAQARKAAREGSVVDDTGSIASVGTTGTAGMGGGFGQARGDVQAFDALSQIHVLELLANVKEWDWTGKAGTSLLYLATPHANTRSITEVLLHRVLGKSIMFDHDASELALWLEMLPRTLKPEIKPSPTTVIERLQLLSFLDDCVRRCSKTPYRYLEDVTAFFTDVGKLPSATQELPSPLLFTVLEQLQAKLAGHHIAAAAGQVIIDYVSLVILALVRKSSSVQSTLLLAEKLESCIAQAETKRESTLPALRETCTELIHRINLIAGRHPQDHSELPELFVEGEEKGEILRRQLLKARVSNSAFRHELLNMPESDASEYARVIPFEVTLSNTDFKNDSSISFLKCHYLASGDLKKIPGYCTTLLQCLAQNLSETDEHRINAVLDSVTTALSTLRSSTDHAAYEIAKHRIFQAESVMDILVNPSLNASIQRNIEQLISLLEPSQARDVTLVRPVLNRVHEVLVDESSPKSKRVQNLITRWVAFFDSSLAELALSRFIESINKVSADDKKVASKLLLRVDTPGPILRSLGSIVQLSLQNIAIKSLRRWAPGRKHTSRSTGDDLEAWWSRLNAQEMSSESSSTLDTISLASTSEGEIELFTLAAELSPSIRNGLSSQLANLDWTSSQVERMAPLIAACSQVDGALSSFGTEFWKATAGSAFEHGIDASVTLIRNFLESSGADREAIFACFTDLLVQRKFKPTTVNLELLNDLMTNGTAHGQIDQSKLVDACIHSLVRQLSNQQILGSEISSLISAFGNYDRKTLHLVQPEAINAYMAEPILTNIVQDRLGQQEAVKFACTLVNKADFKTSAIRQQLQLLLFHPELDKLLGNDPTGLHRSNVAAYAKALFQASAYVACQPSFMEPLLAIFQATQSSADRDIMEIMQIFEKQRKASITSLLKLWKGPGAQTAITSETIGLEHIKRLDPQKVFATCLTFESRQAAFHTEQRLGGFYDVTFVLSLAALTFREGNLNGLDMVDILRSNVLGLACCGLASKKGAIRALSAKVLACAIAVIQRVAFQEKVVVTRILRLLRHGVQPPDDASKSSAPSRIPFIMAVFFAHALRSTADPSSFLYPLVSRFLLQRPTLDFNDVPMLYNLLYAAGQGSRKERRWMARFIRDGVRSRADWRILQRRHTFALLASIYESSKDLILQQTILQAVSAMLKIDDAVIQLTEREGLLTWLYTNLESSTISTESHQAIVQLLEDVALILNRKEERRRAKLLALPEGDKSSVHIPRRWIAELLSCVELVSKQSDLPRLRTLAETVLRVSLANPELDTTVTITALTSRLRKLDSAIDLTRDADWQATVQALCRCGLLWTDAVNTSRAVAVMHKLTARVMALDSPLTRWLVDEWKGSRKA</sequence>
<organism evidence="1 2">
    <name type="scientific">Naganishia vaughanmartiniae</name>
    <dbReference type="NCBI Taxonomy" id="1424756"/>
    <lineage>
        <taxon>Eukaryota</taxon>
        <taxon>Fungi</taxon>
        <taxon>Dikarya</taxon>
        <taxon>Basidiomycota</taxon>
        <taxon>Agaricomycotina</taxon>
        <taxon>Tremellomycetes</taxon>
        <taxon>Filobasidiales</taxon>
        <taxon>Filobasidiaceae</taxon>
        <taxon>Naganishia</taxon>
    </lineage>
</organism>
<keyword evidence="2" id="KW-1185">Reference proteome</keyword>
<dbReference type="EMBL" id="JASBWU010000001">
    <property type="protein sequence ID" value="KAJ9125556.1"/>
    <property type="molecule type" value="Genomic_DNA"/>
</dbReference>
<gene>
    <name evidence="1" type="ORF">QFC22_000518</name>
</gene>
<reference evidence="1" key="1">
    <citation type="submission" date="2023-04" db="EMBL/GenBank/DDBJ databases">
        <title>Draft Genome sequencing of Naganishia species isolated from polar environments using Oxford Nanopore Technology.</title>
        <authorList>
            <person name="Leo P."/>
            <person name="Venkateswaran K."/>
        </authorList>
    </citation>
    <scope>NUCLEOTIDE SEQUENCE</scope>
    <source>
        <strain evidence="1">MNA-CCFEE 5425</strain>
    </source>
</reference>
<evidence type="ECO:0000313" key="1">
    <source>
        <dbReference type="EMBL" id="KAJ9125556.1"/>
    </source>
</evidence>
<proteinExistence type="predicted"/>
<protein>
    <submittedName>
        <fullName evidence="1">Uncharacterized protein</fullName>
    </submittedName>
</protein>